<organism evidence="5 6">
    <name type="scientific">Papaver nudicaule</name>
    <name type="common">Iceland poppy</name>
    <dbReference type="NCBI Taxonomy" id="74823"/>
    <lineage>
        <taxon>Eukaryota</taxon>
        <taxon>Viridiplantae</taxon>
        <taxon>Streptophyta</taxon>
        <taxon>Embryophyta</taxon>
        <taxon>Tracheophyta</taxon>
        <taxon>Spermatophyta</taxon>
        <taxon>Magnoliopsida</taxon>
        <taxon>Ranunculales</taxon>
        <taxon>Papaveraceae</taxon>
        <taxon>Papaveroideae</taxon>
        <taxon>Papaver</taxon>
    </lineage>
</organism>
<proteinExistence type="inferred from homology"/>
<comment type="caution">
    <text evidence="5">The sequence shown here is derived from an EMBL/GenBank/DDBJ whole genome shotgun (WGS) entry which is preliminary data.</text>
</comment>
<dbReference type="PANTHER" id="PTHR10388">
    <property type="entry name" value="EUKARYOTIC TRANSLATION INITIATION FACTOR SUI1"/>
    <property type="match status" value="1"/>
</dbReference>
<dbReference type="CDD" id="cd11566">
    <property type="entry name" value="eIF1_SUI1"/>
    <property type="match status" value="1"/>
</dbReference>
<reference evidence="5" key="1">
    <citation type="submission" date="2022-03" db="EMBL/GenBank/DDBJ databases">
        <title>A functionally conserved STORR gene fusion in Papaver species that diverged 16.8 million years ago.</title>
        <authorList>
            <person name="Catania T."/>
        </authorList>
    </citation>
    <scope>NUCLEOTIDE SEQUENCE</scope>
    <source>
        <strain evidence="5">S-191538</strain>
    </source>
</reference>
<keyword evidence="6" id="KW-1185">Reference proteome</keyword>
<comment type="function">
    <text evidence="1">Probably involved in translation.</text>
</comment>
<evidence type="ECO:0000256" key="3">
    <source>
        <dbReference type="ARBA" id="ARBA00022917"/>
    </source>
</evidence>
<protein>
    <recommendedName>
        <fullName evidence="4">SUI1 domain-containing protein</fullName>
    </recommendedName>
</protein>
<evidence type="ECO:0000259" key="4">
    <source>
        <dbReference type="PROSITE" id="PS50296"/>
    </source>
</evidence>
<dbReference type="InterPro" id="IPR005874">
    <property type="entry name" value="SUI1_euk"/>
</dbReference>
<evidence type="ECO:0000313" key="6">
    <source>
        <dbReference type="Proteomes" id="UP001177140"/>
    </source>
</evidence>
<feature type="domain" description="SUI1" evidence="4">
    <location>
        <begin position="39"/>
        <end position="109"/>
    </location>
</feature>
<evidence type="ECO:0000313" key="5">
    <source>
        <dbReference type="EMBL" id="MCL7029510.1"/>
    </source>
</evidence>
<comment type="similarity">
    <text evidence="2">Belongs to the SUI1 family.</text>
</comment>
<dbReference type="InterPro" id="IPR001950">
    <property type="entry name" value="SUI1"/>
</dbReference>
<keyword evidence="3" id="KW-0648">Protein biosynthesis</keyword>
<dbReference type="Proteomes" id="UP001177140">
    <property type="component" value="Unassembled WGS sequence"/>
</dbReference>
<evidence type="ECO:0000256" key="1">
    <source>
        <dbReference type="ARBA" id="ARBA00003130"/>
    </source>
</evidence>
<dbReference type="SUPFAM" id="SSF55159">
    <property type="entry name" value="eIF1-like"/>
    <property type="match status" value="1"/>
</dbReference>
<dbReference type="PROSITE" id="PS50296">
    <property type="entry name" value="SUI1"/>
    <property type="match status" value="1"/>
</dbReference>
<sequence length="121" mass="13569">MLDLNDFNLRVTSFTDPFAEEDNISSGARAVGNSKGEYVHLRIHKRKGKKCLTTVEGLNPELNYGNILKEFKKGFCCNGNVTQDKELGKVIQLQGDHRKNVQDSLVKAGVADKEYIKIHGY</sequence>
<dbReference type="GO" id="GO:0003743">
    <property type="term" value="F:translation initiation factor activity"/>
    <property type="evidence" value="ECO:0007669"/>
    <property type="project" value="InterPro"/>
</dbReference>
<dbReference type="PIRSF" id="PIRSF004499">
    <property type="entry name" value="SUI1_euk"/>
    <property type="match status" value="1"/>
</dbReference>
<name>A0AA41V097_PAPNU</name>
<accession>A0AA41V097</accession>
<dbReference type="InterPro" id="IPR036877">
    <property type="entry name" value="SUI1_dom_sf"/>
</dbReference>
<dbReference type="Gene3D" id="3.30.780.10">
    <property type="entry name" value="SUI1-like domain"/>
    <property type="match status" value="1"/>
</dbReference>
<dbReference type="Pfam" id="PF01253">
    <property type="entry name" value="SUI1"/>
    <property type="match status" value="1"/>
</dbReference>
<dbReference type="AlphaFoldDB" id="A0AA41V097"/>
<evidence type="ECO:0000256" key="2">
    <source>
        <dbReference type="ARBA" id="ARBA00005422"/>
    </source>
</evidence>
<dbReference type="EMBL" id="JAJJMA010091078">
    <property type="protein sequence ID" value="MCL7029510.1"/>
    <property type="molecule type" value="Genomic_DNA"/>
</dbReference>
<gene>
    <name evidence="5" type="ORF">MKW94_012662</name>
</gene>